<sequence length="245" mass="28370">MGSRGYHGIIRYVELTQVESSMAERENSEEVEESTQGIIHATDNMIHWCSKFGSNFDHVSFFKKFSAGAMKEPVPDELLCLNRCWKCVQEYYQRRRKYLEGCELQTEGKAKKRSKDRAISSMSPPKDHAKIGLPIVVQQILQYPFFLFMKEIHDLFIEILVDLLKEKKDYLNVSKFPGLYLLLIHPNEEIHSWAKGAVKNFCPIELQDSSDLLRAINLVLSVLKFNLQTDPILCDNLAWRSRPAE</sequence>
<gene>
    <name evidence="1" type="ORF">BSL78_00479</name>
</gene>
<dbReference type="EMBL" id="MRZV01000009">
    <property type="protein sequence ID" value="PIK62583.1"/>
    <property type="molecule type" value="Genomic_DNA"/>
</dbReference>
<accession>A0A2G8LQQ9</accession>
<comment type="caution">
    <text evidence="1">The sequence shown here is derived from an EMBL/GenBank/DDBJ whole genome shotgun (WGS) entry which is preliminary data.</text>
</comment>
<evidence type="ECO:0000313" key="2">
    <source>
        <dbReference type="Proteomes" id="UP000230750"/>
    </source>
</evidence>
<dbReference type="OrthoDB" id="6513042at2759"/>
<evidence type="ECO:0000313" key="1">
    <source>
        <dbReference type="EMBL" id="PIK62583.1"/>
    </source>
</evidence>
<dbReference type="STRING" id="307972.A0A2G8LQQ9"/>
<keyword evidence="1" id="KW-0378">Hydrolase</keyword>
<dbReference type="AlphaFoldDB" id="A0A2G8LQQ9"/>
<proteinExistence type="predicted"/>
<keyword evidence="1" id="KW-0347">Helicase</keyword>
<dbReference type="GO" id="GO:0004386">
    <property type="term" value="F:helicase activity"/>
    <property type="evidence" value="ECO:0007669"/>
    <property type="project" value="UniProtKB-KW"/>
</dbReference>
<keyword evidence="1" id="KW-0547">Nucleotide-binding</keyword>
<name>A0A2G8LQQ9_STIJA</name>
<keyword evidence="1" id="KW-0067">ATP-binding</keyword>
<organism evidence="1 2">
    <name type="scientific">Stichopus japonicus</name>
    <name type="common">Sea cucumber</name>
    <dbReference type="NCBI Taxonomy" id="307972"/>
    <lineage>
        <taxon>Eukaryota</taxon>
        <taxon>Metazoa</taxon>
        <taxon>Echinodermata</taxon>
        <taxon>Eleutherozoa</taxon>
        <taxon>Echinozoa</taxon>
        <taxon>Holothuroidea</taxon>
        <taxon>Aspidochirotacea</taxon>
        <taxon>Aspidochirotida</taxon>
        <taxon>Stichopodidae</taxon>
        <taxon>Apostichopus</taxon>
    </lineage>
</organism>
<dbReference type="Proteomes" id="UP000230750">
    <property type="component" value="Unassembled WGS sequence"/>
</dbReference>
<keyword evidence="2" id="KW-1185">Reference proteome</keyword>
<protein>
    <submittedName>
        <fullName evidence="1">Putative helicase senataxin</fullName>
    </submittedName>
</protein>
<reference evidence="1 2" key="1">
    <citation type="journal article" date="2017" name="PLoS Biol.">
        <title>The sea cucumber genome provides insights into morphological evolution and visceral regeneration.</title>
        <authorList>
            <person name="Zhang X."/>
            <person name="Sun L."/>
            <person name="Yuan J."/>
            <person name="Sun Y."/>
            <person name="Gao Y."/>
            <person name="Zhang L."/>
            <person name="Li S."/>
            <person name="Dai H."/>
            <person name="Hamel J.F."/>
            <person name="Liu C."/>
            <person name="Yu Y."/>
            <person name="Liu S."/>
            <person name="Lin W."/>
            <person name="Guo K."/>
            <person name="Jin S."/>
            <person name="Xu P."/>
            <person name="Storey K.B."/>
            <person name="Huan P."/>
            <person name="Zhang T."/>
            <person name="Zhou Y."/>
            <person name="Zhang J."/>
            <person name="Lin C."/>
            <person name="Li X."/>
            <person name="Xing L."/>
            <person name="Huo D."/>
            <person name="Sun M."/>
            <person name="Wang L."/>
            <person name="Mercier A."/>
            <person name="Li F."/>
            <person name="Yang H."/>
            <person name="Xiang J."/>
        </authorList>
    </citation>
    <scope>NUCLEOTIDE SEQUENCE [LARGE SCALE GENOMIC DNA]</scope>
    <source>
        <strain evidence="1">Shaxun</strain>
        <tissue evidence="1">Muscle</tissue>
    </source>
</reference>